<dbReference type="Proteomes" id="UP000475214">
    <property type="component" value="Unassembled WGS sequence"/>
</dbReference>
<dbReference type="InterPro" id="IPR037185">
    <property type="entry name" value="EmrE-like"/>
</dbReference>
<feature type="transmembrane region" description="Helical" evidence="6">
    <location>
        <begin position="206"/>
        <end position="226"/>
    </location>
</feature>
<feature type="domain" description="EamA" evidence="7">
    <location>
        <begin position="146"/>
        <end position="278"/>
    </location>
</feature>
<protein>
    <submittedName>
        <fullName evidence="8">EamA family transporter</fullName>
    </submittedName>
</protein>
<evidence type="ECO:0000256" key="3">
    <source>
        <dbReference type="ARBA" id="ARBA00022692"/>
    </source>
</evidence>
<dbReference type="GO" id="GO:0016020">
    <property type="term" value="C:membrane"/>
    <property type="evidence" value="ECO:0007669"/>
    <property type="project" value="UniProtKB-SubCell"/>
</dbReference>
<dbReference type="AlphaFoldDB" id="A0A6L9SCZ2"/>
<keyword evidence="3 6" id="KW-0812">Transmembrane</keyword>
<dbReference type="EMBL" id="JAAGOA010000012">
    <property type="protein sequence ID" value="NEE01900.1"/>
    <property type="molecule type" value="Genomic_DNA"/>
</dbReference>
<dbReference type="Pfam" id="PF00892">
    <property type="entry name" value="EamA"/>
    <property type="match status" value="2"/>
</dbReference>
<dbReference type="SUPFAM" id="SSF103481">
    <property type="entry name" value="Multidrug resistance efflux transporter EmrE"/>
    <property type="match status" value="2"/>
</dbReference>
<dbReference type="PANTHER" id="PTHR32322:SF9">
    <property type="entry name" value="AMINO-ACID METABOLITE EFFLUX PUMP-RELATED"/>
    <property type="match status" value="1"/>
</dbReference>
<feature type="transmembrane region" description="Helical" evidence="6">
    <location>
        <begin position="91"/>
        <end position="110"/>
    </location>
</feature>
<gene>
    <name evidence="8" type="ORF">G1H10_17135</name>
</gene>
<comment type="similarity">
    <text evidence="2">Belongs to the EamA transporter family.</text>
</comment>
<feature type="transmembrane region" description="Helical" evidence="6">
    <location>
        <begin position="7"/>
        <end position="27"/>
    </location>
</feature>
<evidence type="ECO:0000256" key="5">
    <source>
        <dbReference type="ARBA" id="ARBA00023136"/>
    </source>
</evidence>
<proteinExistence type="inferred from homology"/>
<dbReference type="InterPro" id="IPR050638">
    <property type="entry name" value="AA-Vitamin_Transporters"/>
</dbReference>
<organism evidence="8 9">
    <name type="scientific">Phytoactinopolyspora halotolerans</name>
    <dbReference type="NCBI Taxonomy" id="1981512"/>
    <lineage>
        <taxon>Bacteria</taxon>
        <taxon>Bacillati</taxon>
        <taxon>Actinomycetota</taxon>
        <taxon>Actinomycetes</taxon>
        <taxon>Jiangellales</taxon>
        <taxon>Jiangellaceae</taxon>
        <taxon>Phytoactinopolyspora</taxon>
    </lineage>
</organism>
<evidence type="ECO:0000256" key="6">
    <source>
        <dbReference type="SAM" id="Phobius"/>
    </source>
</evidence>
<evidence type="ECO:0000259" key="7">
    <source>
        <dbReference type="Pfam" id="PF00892"/>
    </source>
</evidence>
<dbReference type="InterPro" id="IPR000620">
    <property type="entry name" value="EamA_dom"/>
</dbReference>
<evidence type="ECO:0000313" key="8">
    <source>
        <dbReference type="EMBL" id="NEE01900.1"/>
    </source>
</evidence>
<name>A0A6L9SCZ2_9ACTN</name>
<dbReference type="RefSeq" id="WP_163739997.1">
    <property type="nucleotide sequence ID" value="NZ_JAAGOA010000012.1"/>
</dbReference>
<accession>A0A6L9SCZ2</accession>
<feature type="transmembrane region" description="Helical" evidence="6">
    <location>
        <begin position="238"/>
        <end position="256"/>
    </location>
</feature>
<feature type="transmembrane region" description="Helical" evidence="6">
    <location>
        <begin position="64"/>
        <end position="85"/>
    </location>
</feature>
<reference evidence="8 9" key="1">
    <citation type="submission" date="2020-02" db="EMBL/GenBank/DDBJ databases">
        <authorList>
            <person name="Li X.-J."/>
            <person name="Han X.-M."/>
        </authorList>
    </citation>
    <scope>NUCLEOTIDE SEQUENCE [LARGE SCALE GENOMIC DNA]</scope>
    <source>
        <strain evidence="8 9">CCTCC AB 2017055</strain>
    </source>
</reference>
<feature type="transmembrane region" description="Helical" evidence="6">
    <location>
        <begin position="172"/>
        <end position="194"/>
    </location>
</feature>
<dbReference type="PANTHER" id="PTHR32322">
    <property type="entry name" value="INNER MEMBRANE TRANSPORTER"/>
    <property type="match status" value="1"/>
</dbReference>
<keyword evidence="9" id="KW-1185">Reference proteome</keyword>
<feature type="transmembrane region" description="Helical" evidence="6">
    <location>
        <begin position="122"/>
        <end position="140"/>
    </location>
</feature>
<comment type="caution">
    <text evidence="8">The sequence shown here is derived from an EMBL/GenBank/DDBJ whole genome shotgun (WGS) entry which is preliminary data.</text>
</comment>
<comment type="subcellular location">
    <subcellularLocation>
        <location evidence="1">Membrane</location>
        <topology evidence="1">Multi-pass membrane protein</topology>
    </subcellularLocation>
</comment>
<feature type="domain" description="EamA" evidence="7">
    <location>
        <begin position="6"/>
        <end position="135"/>
    </location>
</feature>
<feature type="transmembrane region" description="Helical" evidence="6">
    <location>
        <begin position="146"/>
        <end position="165"/>
    </location>
</feature>
<evidence type="ECO:0000256" key="2">
    <source>
        <dbReference type="ARBA" id="ARBA00007362"/>
    </source>
</evidence>
<keyword evidence="4 6" id="KW-1133">Transmembrane helix</keyword>
<evidence type="ECO:0000256" key="1">
    <source>
        <dbReference type="ARBA" id="ARBA00004141"/>
    </source>
</evidence>
<feature type="transmembrane region" description="Helical" evidence="6">
    <location>
        <begin position="262"/>
        <end position="280"/>
    </location>
</feature>
<evidence type="ECO:0000256" key="4">
    <source>
        <dbReference type="ARBA" id="ARBA00022989"/>
    </source>
</evidence>
<sequence>MSKRGWGLFLAMSLIWGIPYLLIKVAVEDLSPATIVFGRTAIGAALLLPVAIARGYLRPVLRHWRALLAFTAIEICMPWLLLGYAEQRLSSSLTGLLIAAVPLVGAVLVTATGHERIDGRRVVGLLVGLVGVAALVGFDVATGDLWAVAAIGGVAIGYAVGPIILARHLAGLPGLGVMALALSIAAVAYVPVGIAQWPSTTPESEVWLSVAGLGLICTALAFVVFYQLIAEVGPARSTVITYVNPAVALVLGIVILDESFTVTTAIGFALILTGCVLATARDRKRGMPRPEPQVSGA</sequence>
<feature type="transmembrane region" description="Helical" evidence="6">
    <location>
        <begin position="33"/>
        <end position="52"/>
    </location>
</feature>
<evidence type="ECO:0000313" key="9">
    <source>
        <dbReference type="Proteomes" id="UP000475214"/>
    </source>
</evidence>
<keyword evidence="5 6" id="KW-0472">Membrane</keyword>